<keyword evidence="11" id="KW-1133">Transmembrane helix</keyword>
<dbReference type="FunFam" id="3.30.200.20:FF:000162">
    <property type="entry name" value="Adenine nucleotide alpha hydrolase-like domain kinase"/>
    <property type="match status" value="1"/>
</dbReference>
<dbReference type="InterPro" id="IPR038408">
    <property type="entry name" value="GNK2_sf"/>
</dbReference>
<dbReference type="GO" id="GO:0005524">
    <property type="term" value="F:ATP binding"/>
    <property type="evidence" value="ECO:0007669"/>
    <property type="project" value="UniProtKB-UniRule"/>
</dbReference>
<evidence type="ECO:0000256" key="11">
    <source>
        <dbReference type="SAM" id="Phobius"/>
    </source>
</evidence>
<feature type="domain" description="Gnk2-homologous" evidence="14">
    <location>
        <begin position="32"/>
        <end position="136"/>
    </location>
</feature>
<evidence type="ECO:0000256" key="10">
    <source>
        <dbReference type="PROSITE-ProRule" id="PRU10141"/>
    </source>
</evidence>
<evidence type="ECO:0000259" key="13">
    <source>
        <dbReference type="PROSITE" id="PS50011"/>
    </source>
</evidence>
<reference evidence="15" key="1">
    <citation type="submission" date="2023-10" db="EMBL/GenBank/DDBJ databases">
        <title>Chromosome-level genome of the transformable northern wattle, Acacia crassicarpa.</title>
        <authorList>
            <person name="Massaro I."/>
            <person name="Sinha N.R."/>
            <person name="Poethig S."/>
            <person name="Leichty A.R."/>
        </authorList>
    </citation>
    <scope>NUCLEOTIDE SEQUENCE</scope>
    <source>
        <strain evidence="15">Acra3RX</strain>
        <tissue evidence="15">Leaf</tissue>
    </source>
</reference>
<dbReference type="PROSITE" id="PS00108">
    <property type="entry name" value="PROTEIN_KINASE_ST"/>
    <property type="match status" value="1"/>
</dbReference>
<dbReference type="PROSITE" id="PS51473">
    <property type="entry name" value="GNK2"/>
    <property type="match status" value="2"/>
</dbReference>
<keyword evidence="11" id="KW-0812">Transmembrane</keyword>
<protein>
    <recommendedName>
        <fullName evidence="17">Cysteine-rich receptor-like protein kinase 2</fullName>
    </recommendedName>
</protein>
<comment type="caution">
    <text evidence="15">The sequence shown here is derived from an EMBL/GenBank/DDBJ whole genome shotgun (WGS) entry which is preliminary data.</text>
</comment>
<evidence type="ECO:0000313" key="15">
    <source>
        <dbReference type="EMBL" id="KAK4278114.1"/>
    </source>
</evidence>
<dbReference type="InterPro" id="IPR052059">
    <property type="entry name" value="CR_Ser/Thr_kinase"/>
</dbReference>
<keyword evidence="4" id="KW-0677">Repeat</keyword>
<evidence type="ECO:0000256" key="8">
    <source>
        <dbReference type="ARBA" id="ARBA00023170"/>
    </source>
</evidence>
<dbReference type="FunFam" id="1.10.510.10:FF:000336">
    <property type="entry name" value="Cysteine-rich receptor-like protein kinase 2"/>
    <property type="match status" value="1"/>
</dbReference>
<dbReference type="PROSITE" id="PS50011">
    <property type="entry name" value="PROTEIN_KINASE_DOM"/>
    <property type="match status" value="1"/>
</dbReference>
<keyword evidence="7 10" id="KW-0067">ATP-binding</keyword>
<dbReference type="Pfam" id="PF00069">
    <property type="entry name" value="Pkinase"/>
    <property type="match status" value="1"/>
</dbReference>
<feature type="transmembrane region" description="Helical" evidence="11">
    <location>
        <begin position="275"/>
        <end position="297"/>
    </location>
</feature>
<dbReference type="GO" id="GO:0004674">
    <property type="term" value="F:protein serine/threonine kinase activity"/>
    <property type="evidence" value="ECO:0007669"/>
    <property type="project" value="UniProtKB-KW"/>
</dbReference>
<feature type="signal peptide" evidence="12">
    <location>
        <begin position="1"/>
        <end position="25"/>
    </location>
</feature>
<dbReference type="InterPro" id="IPR002902">
    <property type="entry name" value="GNK2"/>
</dbReference>
<keyword evidence="8" id="KW-0675">Receptor</keyword>
<dbReference type="Gene3D" id="3.30.430.20">
    <property type="entry name" value="Gnk2 domain, C-X8-C-X2-C motif"/>
    <property type="match status" value="2"/>
</dbReference>
<dbReference type="Gene3D" id="1.10.510.10">
    <property type="entry name" value="Transferase(Phosphotransferase) domain 1"/>
    <property type="match status" value="1"/>
</dbReference>
<keyword evidence="16" id="KW-1185">Reference proteome</keyword>
<dbReference type="SMART" id="SM00220">
    <property type="entry name" value="S_TKc"/>
    <property type="match status" value="1"/>
</dbReference>
<evidence type="ECO:0000256" key="3">
    <source>
        <dbReference type="ARBA" id="ARBA00022729"/>
    </source>
</evidence>
<dbReference type="Gene3D" id="3.30.200.20">
    <property type="entry name" value="Phosphorylase Kinase, domain 1"/>
    <property type="match status" value="1"/>
</dbReference>
<proteinExistence type="predicted"/>
<keyword evidence="5 10" id="KW-0547">Nucleotide-binding</keyword>
<dbReference type="EMBL" id="JAWXYG010000003">
    <property type="protein sequence ID" value="KAK4278114.1"/>
    <property type="molecule type" value="Genomic_DNA"/>
</dbReference>
<feature type="chain" id="PRO_5041906870" description="Cysteine-rich receptor-like protein kinase 2" evidence="12">
    <location>
        <begin position="26"/>
        <end position="632"/>
    </location>
</feature>
<feature type="domain" description="Protein kinase" evidence="13">
    <location>
        <begin position="337"/>
        <end position="617"/>
    </location>
</feature>
<keyword evidence="1" id="KW-0723">Serine/threonine-protein kinase</keyword>
<feature type="domain" description="Gnk2-homologous" evidence="14">
    <location>
        <begin position="144"/>
        <end position="252"/>
    </location>
</feature>
<accession>A0AAE1K1T4</accession>
<evidence type="ECO:0000313" key="16">
    <source>
        <dbReference type="Proteomes" id="UP001293593"/>
    </source>
</evidence>
<keyword evidence="6" id="KW-0418">Kinase</keyword>
<name>A0AAE1K1T4_9FABA</name>
<dbReference type="SUPFAM" id="SSF56112">
    <property type="entry name" value="Protein kinase-like (PK-like)"/>
    <property type="match status" value="1"/>
</dbReference>
<evidence type="ECO:0000256" key="9">
    <source>
        <dbReference type="ARBA" id="ARBA00023180"/>
    </source>
</evidence>
<sequence>MLQPYFLPLITFIFWLWWTINSVVSDPQLNLVSKGCSPSNSFTLSNFSIFSENVNKTLKHIKEELLNKSELFATAQIASAENPVFTLFQCRNYLSVNDCVSCFNASVEQVLDCPAGAPGGRVIYDGCFLRYEANGFFGQTAEADFNAALCGNQSVRESSTTLFTSVVRQVLMHLQRTTPQKEGFFVATKAQLLPHNNGTTIYAFAQCIETINQSGCEECLKACNSNMQICLPNSDGKAFAAGCFMRYSTSSFFPHNYQTIDLTPLGKKGSINKGAIVGGVVGGAVLVLVLLILFACIRRPKCTKTVQRGLGDIIRATELKGLVTYSYKDLKFATENFSEDNKLGEGGFGEVYKGTFKDGKEVAVKKLTIQNSRRMEENFESEVMLISDAHHPNLVQILGWSSKGRVRILVYEYMKNSSLDKFLFGQIKKGYLNWKQRYDIILGIARGLAYLHEEFHVRIIHRDIKTNNILLDNDLQPRIADFGLARLLPEDRSHLSTKFAGTLGYTAPEYAIHGQLSEKVDIYSYGVVILEIISGQRSKASKDDGDTEDEFLLPKAWKLYEKGMHLELVDNTLDPNEYDAEEVKKVIEIGLLCTQAFADLRPTMSEVIGFLQSSNLLENTIRPSMPLLIVTN</sequence>
<feature type="binding site" evidence="10">
    <location>
        <position position="366"/>
    </location>
    <ligand>
        <name>ATP</name>
        <dbReference type="ChEBI" id="CHEBI:30616"/>
    </ligand>
</feature>
<dbReference type="CDD" id="cd23509">
    <property type="entry name" value="Gnk2-like"/>
    <property type="match status" value="2"/>
</dbReference>
<dbReference type="InterPro" id="IPR017441">
    <property type="entry name" value="Protein_kinase_ATP_BS"/>
</dbReference>
<dbReference type="FunFam" id="3.30.430.20:FF:000017">
    <property type="entry name" value="Cysteine-rich receptor-like protein kinase 2"/>
    <property type="match status" value="1"/>
</dbReference>
<dbReference type="AlphaFoldDB" id="A0AAE1K1T4"/>
<keyword evidence="2" id="KW-0808">Transferase</keyword>
<evidence type="ECO:0000256" key="4">
    <source>
        <dbReference type="ARBA" id="ARBA00022737"/>
    </source>
</evidence>
<dbReference type="Proteomes" id="UP001293593">
    <property type="component" value="Unassembled WGS sequence"/>
</dbReference>
<evidence type="ECO:0000256" key="1">
    <source>
        <dbReference type="ARBA" id="ARBA00022527"/>
    </source>
</evidence>
<evidence type="ECO:0000256" key="12">
    <source>
        <dbReference type="SAM" id="SignalP"/>
    </source>
</evidence>
<dbReference type="CDD" id="cd14066">
    <property type="entry name" value="STKc_IRAK"/>
    <property type="match status" value="1"/>
</dbReference>
<dbReference type="InterPro" id="IPR008271">
    <property type="entry name" value="Ser/Thr_kinase_AS"/>
</dbReference>
<gene>
    <name evidence="15" type="ORF">QN277_016005</name>
</gene>
<evidence type="ECO:0000256" key="2">
    <source>
        <dbReference type="ARBA" id="ARBA00022679"/>
    </source>
</evidence>
<dbReference type="InterPro" id="IPR000719">
    <property type="entry name" value="Prot_kinase_dom"/>
</dbReference>
<evidence type="ECO:0008006" key="17">
    <source>
        <dbReference type="Google" id="ProtNLM"/>
    </source>
</evidence>
<dbReference type="InterPro" id="IPR011009">
    <property type="entry name" value="Kinase-like_dom_sf"/>
</dbReference>
<dbReference type="Pfam" id="PF01657">
    <property type="entry name" value="Stress-antifung"/>
    <property type="match status" value="2"/>
</dbReference>
<keyword evidence="9" id="KW-0325">Glycoprotein</keyword>
<keyword evidence="11" id="KW-0472">Membrane</keyword>
<keyword evidence="3 12" id="KW-0732">Signal</keyword>
<evidence type="ECO:0000259" key="14">
    <source>
        <dbReference type="PROSITE" id="PS51473"/>
    </source>
</evidence>
<organism evidence="15 16">
    <name type="scientific">Acacia crassicarpa</name>
    <name type="common">northern wattle</name>
    <dbReference type="NCBI Taxonomy" id="499986"/>
    <lineage>
        <taxon>Eukaryota</taxon>
        <taxon>Viridiplantae</taxon>
        <taxon>Streptophyta</taxon>
        <taxon>Embryophyta</taxon>
        <taxon>Tracheophyta</taxon>
        <taxon>Spermatophyta</taxon>
        <taxon>Magnoliopsida</taxon>
        <taxon>eudicotyledons</taxon>
        <taxon>Gunneridae</taxon>
        <taxon>Pentapetalae</taxon>
        <taxon>rosids</taxon>
        <taxon>fabids</taxon>
        <taxon>Fabales</taxon>
        <taxon>Fabaceae</taxon>
        <taxon>Caesalpinioideae</taxon>
        <taxon>mimosoid clade</taxon>
        <taxon>Acacieae</taxon>
        <taxon>Acacia</taxon>
    </lineage>
</organism>
<dbReference type="PROSITE" id="PS00107">
    <property type="entry name" value="PROTEIN_KINASE_ATP"/>
    <property type="match status" value="1"/>
</dbReference>
<dbReference type="PANTHER" id="PTHR47973">
    <property type="entry name" value="CYSTEINE-RICH RECEPTOR-LIKE PROTEIN KINASE 3"/>
    <property type="match status" value="1"/>
</dbReference>
<evidence type="ECO:0000256" key="6">
    <source>
        <dbReference type="ARBA" id="ARBA00022777"/>
    </source>
</evidence>
<evidence type="ECO:0000256" key="7">
    <source>
        <dbReference type="ARBA" id="ARBA00022840"/>
    </source>
</evidence>
<evidence type="ECO:0000256" key="5">
    <source>
        <dbReference type="ARBA" id="ARBA00022741"/>
    </source>
</evidence>